<feature type="signal peptide" evidence="3">
    <location>
        <begin position="1"/>
        <end position="22"/>
    </location>
</feature>
<evidence type="ECO:0000256" key="3">
    <source>
        <dbReference type="SAM" id="SignalP"/>
    </source>
</evidence>
<name>A0AAW1ISW5_POPJA</name>
<keyword evidence="5" id="KW-1185">Reference proteome</keyword>
<reference evidence="4 5" key="1">
    <citation type="journal article" date="2024" name="BMC Genomics">
        <title>De novo assembly and annotation of Popillia japonica's genome with initial clues to its potential as an invasive pest.</title>
        <authorList>
            <person name="Cucini C."/>
            <person name="Boschi S."/>
            <person name="Funari R."/>
            <person name="Cardaioli E."/>
            <person name="Iannotti N."/>
            <person name="Marturano G."/>
            <person name="Paoli F."/>
            <person name="Bruttini M."/>
            <person name="Carapelli A."/>
            <person name="Frati F."/>
            <person name="Nardi F."/>
        </authorList>
    </citation>
    <scope>NUCLEOTIDE SEQUENCE [LARGE SCALE GENOMIC DNA]</scope>
    <source>
        <strain evidence="4">DMR45628</strain>
    </source>
</reference>
<organism evidence="4 5">
    <name type="scientific">Popillia japonica</name>
    <name type="common">Japanese beetle</name>
    <dbReference type="NCBI Taxonomy" id="7064"/>
    <lineage>
        <taxon>Eukaryota</taxon>
        <taxon>Metazoa</taxon>
        <taxon>Ecdysozoa</taxon>
        <taxon>Arthropoda</taxon>
        <taxon>Hexapoda</taxon>
        <taxon>Insecta</taxon>
        <taxon>Pterygota</taxon>
        <taxon>Neoptera</taxon>
        <taxon>Endopterygota</taxon>
        <taxon>Coleoptera</taxon>
        <taxon>Polyphaga</taxon>
        <taxon>Scarabaeiformia</taxon>
        <taxon>Scarabaeidae</taxon>
        <taxon>Rutelinae</taxon>
        <taxon>Popillia</taxon>
    </lineage>
</organism>
<proteinExistence type="predicted"/>
<dbReference type="EMBL" id="JASPKY010000566">
    <property type="protein sequence ID" value="KAK9692824.1"/>
    <property type="molecule type" value="Genomic_DNA"/>
</dbReference>
<protein>
    <submittedName>
        <fullName evidence="4">Uncharacterized protein</fullName>
    </submittedName>
</protein>
<feature type="region of interest" description="Disordered" evidence="2">
    <location>
        <begin position="483"/>
        <end position="534"/>
    </location>
</feature>
<gene>
    <name evidence="4" type="ORF">QE152_g34908</name>
</gene>
<feature type="chain" id="PRO_5043934673" evidence="3">
    <location>
        <begin position="23"/>
        <end position="534"/>
    </location>
</feature>
<feature type="compositionally biased region" description="Acidic residues" evidence="2">
    <location>
        <begin position="510"/>
        <end position="520"/>
    </location>
</feature>
<accession>A0AAW1ISW5</accession>
<evidence type="ECO:0000313" key="5">
    <source>
        <dbReference type="Proteomes" id="UP001458880"/>
    </source>
</evidence>
<dbReference type="Proteomes" id="UP001458880">
    <property type="component" value="Unassembled WGS sequence"/>
</dbReference>
<comment type="caution">
    <text evidence="4">The sequence shown here is derived from an EMBL/GenBank/DDBJ whole genome shotgun (WGS) entry which is preliminary data.</text>
</comment>
<evidence type="ECO:0000256" key="2">
    <source>
        <dbReference type="SAM" id="MobiDB-lite"/>
    </source>
</evidence>
<evidence type="ECO:0000256" key="1">
    <source>
        <dbReference type="SAM" id="Coils"/>
    </source>
</evidence>
<feature type="coiled-coil region" evidence="1">
    <location>
        <begin position="176"/>
        <end position="216"/>
    </location>
</feature>
<dbReference type="AlphaFoldDB" id="A0AAW1ISW5"/>
<feature type="compositionally biased region" description="Acidic residues" evidence="2">
    <location>
        <begin position="489"/>
        <end position="499"/>
    </location>
</feature>
<evidence type="ECO:0000313" key="4">
    <source>
        <dbReference type="EMBL" id="KAK9692824.1"/>
    </source>
</evidence>
<keyword evidence="1" id="KW-0175">Coiled coil</keyword>
<sequence length="534" mass="61229">MKLSVAVIVVSIWFLRVKVTSAEYRRVIRGPPQPSRSQVLHHQYPLKKWNGNNQRLHAARPRPIPVHMPPKFKSPVGPPVPGRFSVPLRAQHIWKNSQVLKIPTEKPFLSSAPINLPEYDYHIQTNNIPLSNTIQQTDEKGPIHTIPAPNLSLIDKPDNIEELKSAQNLVQGSVLIRNQILQQQHLQQQLQQQQLQQQLQQQQQAQQQQFQQEQLKQATQYQQSLRQQQVHNNDVDIQQLQQYEVTESPSNIKIPILFAPDPTPTSSQTIKTSAFNNQRHPSASSPHAEFLIGSNDHVLNSPDEVYNLLNSYPQQQLVDTYPLTISQQPQLQQHMQQQKGKTFSILASTVQSPQQDHVNFENKVSNSQLQYFNYDEQDQGKLDRVNSRVGTDYNVTPYVEDNTKNALAQAQFIQYFFDTRDDNIANNRVEHEANIKERTFFSTLPSKKAAETLASLQEAGELHNKAQMNVKISKKMPITIYVPDNYDDRNEDNDGDQQEPDNKNDYNDVSVEESIEEDNIETGGSFGKRLRNKN</sequence>
<keyword evidence="3" id="KW-0732">Signal</keyword>